<evidence type="ECO:0000313" key="6">
    <source>
        <dbReference type="Proteomes" id="UP000008514"/>
    </source>
</evidence>
<reference evidence="5" key="2">
    <citation type="submission" date="2012-09" db="EMBL/GenBank/DDBJ databases">
        <title>The complete sequence of Psychroflexus torquis an extreme psychrophile from sea-ice that is stimulated by light.</title>
        <authorList>
            <person name="Feng S."/>
            <person name="Powell S.M."/>
            <person name="Bowman J.P."/>
        </authorList>
    </citation>
    <scope>NUCLEOTIDE SEQUENCE [LARGE SCALE GENOMIC DNA]</scope>
    <source>
        <strain evidence="5">ATCC 700755</strain>
    </source>
</reference>
<dbReference type="GO" id="GO:0022857">
    <property type="term" value="F:transmembrane transporter activity"/>
    <property type="evidence" value="ECO:0007669"/>
    <property type="project" value="InterPro"/>
</dbReference>
<evidence type="ECO:0000313" key="5">
    <source>
        <dbReference type="EMBL" id="AFU67541.1"/>
    </source>
</evidence>
<evidence type="ECO:0000256" key="1">
    <source>
        <dbReference type="ARBA" id="ARBA00009477"/>
    </source>
</evidence>
<dbReference type="InterPro" id="IPR051909">
    <property type="entry name" value="MFP_Cation_Efflux"/>
</dbReference>
<dbReference type="eggNOG" id="COG0845">
    <property type="taxonomic scope" value="Bacteria"/>
</dbReference>
<organism evidence="5 6">
    <name type="scientific">Psychroflexus torquis (strain ATCC 700755 / CIP 106069 / ACAM 623)</name>
    <dbReference type="NCBI Taxonomy" id="313595"/>
    <lineage>
        <taxon>Bacteria</taxon>
        <taxon>Pseudomonadati</taxon>
        <taxon>Bacteroidota</taxon>
        <taxon>Flavobacteriia</taxon>
        <taxon>Flavobacteriales</taxon>
        <taxon>Flavobacteriaceae</taxon>
        <taxon>Psychroflexus</taxon>
    </lineage>
</organism>
<dbReference type="Gene3D" id="2.40.30.170">
    <property type="match status" value="1"/>
</dbReference>
<dbReference type="EMBL" id="CP003879">
    <property type="protein sequence ID" value="AFU67541.1"/>
    <property type="molecule type" value="Genomic_DNA"/>
</dbReference>
<sequence length="383" mass="43574">MKRYIYTSLFLFNLLFLSCNDSTSTSDEEEHSENEDLIEVTSEQFKTVLLKLGNLKQNRFSEQFQVTGMIDVPPENRATVSSYFDGYISETRLLIGDEVQKGDLLVTLKNPDFIKFQQNYAEAISNMEFVESEFERKENLYNDKIIAQKVFQSTKNDFLQAKAQLQATVEQIKLMNLNPKQIAEGNFTSEINIYAPISGKISKLNVAQGKFLSKSEMIMEILDVDHIHLELDVFEKDILKIHKGDTLSFKIPEISDQIFNAYVKLIGAEVNENRSVRIHAHPKNENVNFSVGMFVNAYFKSDSKDYLALPETAFTEVDGETFVLQLNSKTDNLYTFNKIEVDTHSPQNGLKPILNSEQVDTEAQFLIRGVFDIITTGGGGHSH</sequence>
<evidence type="ECO:0000259" key="3">
    <source>
        <dbReference type="Pfam" id="PF25917"/>
    </source>
</evidence>
<dbReference type="GO" id="GO:0016020">
    <property type="term" value="C:membrane"/>
    <property type="evidence" value="ECO:0007669"/>
    <property type="project" value="InterPro"/>
</dbReference>
<dbReference type="Gene3D" id="2.40.50.100">
    <property type="match status" value="1"/>
</dbReference>
<dbReference type="SUPFAM" id="SSF111369">
    <property type="entry name" value="HlyD-like secretion proteins"/>
    <property type="match status" value="1"/>
</dbReference>
<reference evidence="5" key="1">
    <citation type="submission" date="2006-03" db="EMBL/GenBank/DDBJ databases">
        <authorList>
            <person name="Bowman J."/>
            <person name="Ferriera S."/>
            <person name="Johnson J."/>
            <person name="Kravitz S."/>
            <person name="Halpern A."/>
            <person name="Remington K."/>
            <person name="Beeson K."/>
            <person name="Tran B."/>
            <person name="Rogers Y.-H."/>
            <person name="Friedman R."/>
            <person name="Venter J.C."/>
        </authorList>
    </citation>
    <scope>NUCLEOTIDE SEQUENCE [LARGE SCALE GENOMIC DNA]</scope>
    <source>
        <strain evidence="5">ATCC 700755</strain>
    </source>
</reference>
<dbReference type="RefSeq" id="WP_015023159.1">
    <property type="nucleotide sequence ID" value="NC_018721.1"/>
</dbReference>
<dbReference type="InterPro" id="IPR058625">
    <property type="entry name" value="MdtA-like_BSH"/>
</dbReference>
<dbReference type="PANTHER" id="PTHR30097">
    <property type="entry name" value="CATION EFFLUX SYSTEM PROTEIN CUSB"/>
    <property type="match status" value="1"/>
</dbReference>
<dbReference type="Pfam" id="PF25954">
    <property type="entry name" value="Beta-barrel_RND_2"/>
    <property type="match status" value="1"/>
</dbReference>
<dbReference type="OrthoDB" id="9814657at2"/>
<dbReference type="PROSITE" id="PS51257">
    <property type="entry name" value="PROKAR_LIPOPROTEIN"/>
    <property type="match status" value="1"/>
</dbReference>
<dbReference type="GO" id="GO:0030313">
    <property type="term" value="C:cell envelope"/>
    <property type="evidence" value="ECO:0007669"/>
    <property type="project" value="TreeGrafter"/>
</dbReference>
<dbReference type="PANTHER" id="PTHR30097:SF4">
    <property type="entry name" value="SLR6042 PROTEIN"/>
    <property type="match status" value="1"/>
</dbReference>
<protein>
    <submittedName>
        <fullName evidence="5">Toxic metal ion efflux system membrane fusion protein</fullName>
    </submittedName>
</protein>
<dbReference type="KEGG" id="ptq:P700755_000518"/>
<dbReference type="STRING" id="313595.P700755_000518"/>
<evidence type="ECO:0000259" key="4">
    <source>
        <dbReference type="Pfam" id="PF25954"/>
    </source>
</evidence>
<name>K4IEN8_PSYTT</name>
<dbReference type="InterPro" id="IPR058792">
    <property type="entry name" value="Beta-barrel_RND_2"/>
</dbReference>
<feature type="domain" description="Multidrug resistance protein MdtA-like barrel-sandwich hybrid" evidence="3">
    <location>
        <begin position="76"/>
        <end position="215"/>
    </location>
</feature>
<dbReference type="InterPro" id="IPR006143">
    <property type="entry name" value="RND_pump_MFP"/>
</dbReference>
<accession>K4IEN8</accession>
<dbReference type="Pfam" id="PF25917">
    <property type="entry name" value="BSH_RND"/>
    <property type="match status" value="1"/>
</dbReference>
<evidence type="ECO:0000256" key="2">
    <source>
        <dbReference type="ARBA" id="ARBA00022448"/>
    </source>
</evidence>
<proteinExistence type="inferred from homology"/>
<dbReference type="HOGENOM" id="CLU_018816_13_2_10"/>
<dbReference type="Gene3D" id="1.10.287.470">
    <property type="entry name" value="Helix hairpin bin"/>
    <property type="match status" value="1"/>
</dbReference>
<keyword evidence="6" id="KW-1185">Reference proteome</keyword>
<dbReference type="GO" id="GO:0015679">
    <property type="term" value="P:plasma membrane copper ion transport"/>
    <property type="evidence" value="ECO:0007669"/>
    <property type="project" value="TreeGrafter"/>
</dbReference>
<comment type="similarity">
    <text evidence="1">Belongs to the membrane fusion protein (MFP) (TC 8.A.1) family.</text>
</comment>
<dbReference type="AlphaFoldDB" id="K4IEN8"/>
<feature type="domain" description="CusB-like beta-barrel" evidence="4">
    <location>
        <begin position="229"/>
        <end position="301"/>
    </location>
</feature>
<keyword evidence="2" id="KW-0813">Transport</keyword>
<gene>
    <name evidence="5" type="ordered locus">P700755_000518</name>
</gene>
<dbReference type="GO" id="GO:0060003">
    <property type="term" value="P:copper ion export"/>
    <property type="evidence" value="ECO:0007669"/>
    <property type="project" value="TreeGrafter"/>
</dbReference>
<dbReference type="NCBIfam" id="TIGR01730">
    <property type="entry name" value="RND_mfp"/>
    <property type="match status" value="1"/>
</dbReference>
<dbReference type="Proteomes" id="UP000008514">
    <property type="component" value="Chromosome"/>
</dbReference>